<keyword evidence="7" id="KW-0645">Protease</keyword>
<dbReference type="SUPFAM" id="SSF55486">
    <property type="entry name" value="Metalloproteases ('zincins'), catalytic domain"/>
    <property type="match status" value="1"/>
</dbReference>
<evidence type="ECO:0000256" key="8">
    <source>
        <dbReference type="ARBA" id="ARBA00022723"/>
    </source>
</evidence>
<name>A0ABW5XME4_9SPHI</name>
<dbReference type="InterPro" id="IPR050344">
    <property type="entry name" value="Peptidase_M1_aminopeptidases"/>
</dbReference>
<dbReference type="InterPro" id="IPR042097">
    <property type="entry name" value="Aminopeptidase_N-like_N_sf"/>
</dbReference>
<reference evidence="15" key="1">
    <citation type="journal article" date="2019" name="Int. J. Syst. Evol. Microbiol.">
        <title>The Global Catalogue of Microorganisms (GCM) 10K type strain sequencing project: providing services to taxonomists for standard genome sequencing and annotation.</title>
        <authorList>
            <consortium name="The Broad Institute Genomics Platform"/>
            <consortium name="The Broad Institute Genome Sequencing Center for Infectious Disease"/>
            <person name="Wu L."/>
            <person name="Ma J."/>
        </authorList>
    </citation>
    <scope>NUCLEOTIDE SEQUENCE [LARGE SCALE GENOMIC DNA]</scope>
    <source>
        <strain evidence="15">KCTC 52232</strain>
    </source>
</reference>
<evidence type="ECO:0000256" key="3">
    <source>
        <dbReference type="ARBA" id="ARBA00010136"/>
    </source>
</evidence>
<comment type="catalytic activity">
    <reaction evidence="1">
        <text>Release of an N-terminal amino acid, Xaa-|-Yaa- from a peptide, amide or arylamide. Xaa is preferably Ala, but may be most amino acids including Pro (slow action). When a terminal hydrophobic residue is followed by a prolyl residue, the two may be released as an intact Xaa-Pro dipeptide.</text>
        <dbReference type="EC" id="3.4.11.2"/>
    </reaction>
</comment>
<evidence type="ECO:0000256" key="9">
    <source>
        <dbReference type="ARBA" id="ARBA00022801"/>
    </source>
</evidence>
<dbReference type="PANTHER" id="PTHR11533:SF174">
    <property type="entry name" value="PUROMYCIN-SENSITIVE AMINOPEPTIDASE-RELATED"/>
    <property type="match status" value="1"/>
</dbReference>
<dbReference type="Proteomes" id="UP001597601">
    <property type="component" value="Unassembled WGS sequence"/>
</dbReference>
<evidence type="ECO:0000259" key="13">
    <source>
        <dbReference type="Pfam" id="PF17900"/>
    </source>
</evidence>
<protein>
    <recommendedName>
        <fullName evidence="5">Aminopeptidase N</fullName>
        <ecNumber evidence="4">3.4.11.2</ecNumber>
    </recommendedName>
</protein>
<dbReference type="InterPro" id="IPR014782">
    <property type="entry name" value="Peptidase_M1_dom"/>
</dbReference>
<dbReference type="EC" id="3.4.11.2" evidence="4"/>
<evidence type="ECO:0000256" key="1">
    <source>
        <dbReference type="ARBA" id="ARBA00000098"/>
    </source>
</evidence>
<organism evidence="14 15">
    <name type="scientific">Mucilaginibacter antarcticus</name>
    <dbReference type="NCBI Taxonomy" id="1855725"/>
    <lineage>
        <taxon>Bacteria</taxon>
        <taxon>Pseudomonadati</taxon>
        <taxon>Bacteroidota</taxon>
        <taxon>Sphingobacteriia</taxon>
        <taxon>Sphingobacteriales</taxon>
        <taxon>Sphingobacteriaceae</taxon>
        <taxon>Mucilaginibacter</taxon>
    </lineage>
</organism>
<dbReference type="Gene3D" id="1.10.390.10">
    <property type="entry name" value="Neutral Protease Domain 2"/>
    <property type="match status" value="1"/>
</dbReference>
<dbReference type="InterPro" id="IPR027268">
    <property type="entry name" value="Peptidase_M4/M1_CTD_sf"/>
</dbReference>
<evidence type="ECO:0000313" key="14">
    <source>
        <dbReference type="EMBL" id="MFD2863475.1"/>
    </source>
</evidence>
<evidence type="ECO:0000256" key="7">
    <source>
        <dbReference type="ARBA" id="ARBA00022670"/>
    </source>
</evidence>
<evidence type="ECO:0000256" key="4">
    <source>
        <dbReference type="ARBA" id="ARBA00012564"/>
    </source>
</evidence>
<dbReference type="Gene3D" id="2.60.40.1730">
    <property type="entry name" value="tricorn interacting facor f3 domain"/>
    <property type="match status" value="1"/>
</dbReference>
<comment type="cofactor">
    <cofactor evidence="2">
        <name>Zn(2+)</name>
        <dbReference type="ChEBI" id="CHEBI:29105"/>
    </cofactor>
</comment>
<evidence type="ECO:0000256" key="6">
    <source>
        <dbReference type="ARBA" id="ARBA00022438"/>
    </source>
</evidence>
<accession>A0ABW5XME4</accession>
<dbReference type="Pfam" id="PF01433">
    <property type="entry name" value="Peptidase_M1"/>
    <property type="match status" value="1"/>
</dbReference>
<keyword evidence="10" id="KW-0862">Zinc</keyword>
<dbReference type="InterPro" id="IPR001930">
    <property type="entry name" value="Peptidase_M1"/>
</dbReference>
<comment type="caution">
    <text evidence="14">The sequence shown here is derived from an EMBL/GenBank/DDBJ whole genome shotgun (WGS) entry which is preliminary data.</text>
</comment>
<evidence type="ECO:0000259" key="12">
    <source>
        <dbReference type="Pfam" id="PF01433"/>
    </source>
</evidence>
<dbReference type="SUPFAM" id="SSF63737">
    <property type="entry name" value="Leukotriene A4 hydrolase N-terminal domain"/>
    <property type="match status" value="1"/>
</dbReference>
<evidence type="ECO:0000256" key="11">
    <source>
        <dbReference type="ARBA" id="ARBA00023049"/>
    </source>
</evidence>
<feature type="domain" description="Peptidase M1 membrane alanine aminopeptidase" evidence="12">
    <location>
        <begin position="250"/>
        <end position="441"/>
    </location>
</feature>
<keyword evidence="15" id="KW-1185">Reference proteome</keyword>
<feature type="domain" description="Aminopeptidase N-like N-terminal" evidence="13">
    <location>
        <begin position="31"/>
        <end position="202"/>
    </location>
</feature>
<keyword evidence="11" id="KW-0482">Metalloprotease</keyword>
<dbReference type="CDD" id="cd09603">
    <property type="entry name" value="M1_APN_like"/>
    <property type="match status" value="1"/>
</dbReference>
<evidence type="ECO:0000313" key="15">
    <source>
        <dbReference type="Proteomes" id="UP001597601"/>
    </source>
</evidence>
<dbReference type="PRINTS" id="PR00756">
    <property type="entry name" value="ALADIPTASE"/>
</dbReference>
<sequence length="527" mass="58768">MKKLILYFFVGCAWMTQTAKGQSPDAVIDVQHYSFNIQLNDATDNIKGKADIAVKFLKTPGSFNIGLVKKNSMGKGMTVSGVLENGRSVRYQQNDDAITIYTKATANTLKTYTITYQGIPSDGLIISKNKFGKRTFFGDNWPNRAHNWLPCVDEPADKASVSFTVTAPDHYQVVANGVKGIETALPGQLKITRWSETAQLPTKVMVIGVAEFAIDHPKDVDDIPVYTYVFPENAAAGFRSYAVAGEILPFYIKNIGPYDYKKLANIQSKTIFGGMENAGAIFYSENSVTEKGIESLMAHEIAHQWFGDAVSEKSFHHLWLSEGFATYLTNYYLESKYGVDSLKALLAEQRAKIFKFERTGLKPVIDTTVTGDYMLLLNPNSYEKGAWVLHMLRRKIGDGAFFKGLNTYYLKYRGGNAATAYFMEVMQNISGQSLQPFFDQWLRIAGHPDLTVKWSYDTKTRVVDVMVKQKEGNLYAFPLEITVDGQPQLINVTNSVTMLHIAAGKKAPVIVVDPNVNLLASFTVIRN</sequence>
<evidence type="ECO:0000256" key="5">
    <source>
        <dbReference type="ARBA" id="ARBA00015611"/>
    </source>
</evidence>
<comment type="similarity">
    <text evidence="3">Belongs to the peptidase M1 family.</text>
</comment>
<dbReference type="Pfam" id="PF17900">
    <property type="entry name" value="Peptidase_M1_N"/>
    <property type="match status" value="1"/>
</dbReference>
<evidence type="ECO:0000256" key="2">
    <source>
        <dbReference type="ARBA" id="ARBA00001947"/>
    </source>
</evidence>
<dbReference type="InterPro" id="IPR045357">
    <property type="entry name" value="Aminopeptidase_N-like_N"/>
</dbReference>
<dbReference type="EMBL" id="JBHUON010000002">
    <property type="protein sequence ID" value="MFD2863475.1"/>
    <property type="molecule type" value="Genomic_DNA"/>
</dbReference>
<keyword evidence="8" id="KW-0479">Metal-binding</keyword>
<gene>
    <name evidence="14" type="ORF">ACFSYC_02140</name>
</gene>
<proteinExistence type="inferred from homology"/>
<keyword evidence="9 14" id="KW-0378">Hydrolase</keyword>
<keyword evidence="6 14" id="KW-0031">Aminopeptidase</keyword>
<dbReference type="RefSeq" id="WP_377123034.1">
    <property type="nucleotide sequence ID" value="NZ_JBHUON010000002.1"/>
</dbReference>
<dbReference type="GO" id="GO:0004177">
    <property type="term" value="F:aminopeptidase activity"/>
    <property type="evidence" value="ECO:0007669"/>
    <property type="project" value="UniProtKB-KW"/>
</dbReference>
<dbReference type="PANTHER" id="PTHR11533">
    <property type="entry name" value="PROTEASE M1 ZINC METALLOPROTEASE"/>
    <property type="match status" value="1"/>
</dbReference>
<evidence type="ECO:0000256" key="10">
    <source>
        <dbReference type="ARBA" id="ARBA00022833"/>
    </source>
</evidence>